<name>A0ABN9HGM7_9NEOB</name>
<evidence type="ECO:0000313" key="2">
    <source>
        <dbReference type="EMBL" id="CAI9620953.1"/>
    </source>
</evidence>
<dbReference type="EMBL" id="CATNWA010021004">
    <property type="protein sequence ID" value="CAI9620953.1"/>
    <property type="molecule type" value="Genomic_DNA"/>
</dbReference>
<sequence length="49" mass="5401">MERETHSGIGNEESSELYLPSELGPPVQQERSGPARRPGNRHQPICGSE</sequence>
<accession>A0ABN9HGM7</accession>
<proteinExistence type="predicted"/>
<protein>
    <submittedName>
        <fullName evidence="2">Uncharacterized protein</fullName>
    </submittedName>
</protein>
<feature type="compositionally biased region" description="Low complexity" evidence="1">
    <location>
        <begin position="16"/>
        <end position="26"/>
    </location>
</feature>
<dbReference type="Proteomes" id="UP001162483">
    <property type="component" value="Unassembled WGS sequence"/>
</dbReference>
<comment type="caution">
    <text evidence="2">The sequence shown here is derived from an EMBL/GenBank/DDBJ whole genome shotgun (WGS) entry which is preliminary data.</text>
</comment>
<evidence type="ECO:0000256" key="1">
    <source>
        <dbReference type="SAM" id="MobiDB-lite"/>
    </source>
</evidence>
<keyword evidence="3" id="KW-1185">Reference proteome</keyword>
<organism evidence="2 3">
    <name type="scientific">Staurois parvus</name>
    <dbReference type="NCBI Taxonomy" id="386267"/>
    <lineage>
        <taxon>Eukaryota</taxon>
        <taxon>Metazoa</taxon>
        <taxon>Chordata</taxon>
        <taxon>Craniata</taxon>
        <taxon>Vertebrata</taxon>
        <taxon>Euteleostomi</taxon>
        <taxon>Amphibia</taxon>
        <taxon>Batrachia</taxon>
        <taxon>Anura</taxon>
        <taxon>Neobatrachia</taxon>
        <taxon>Ranoidea</taxon>
        <taxon>Ranidae</taxon>
        <taxon>Staurois</taxon>
    </lineage>
</organism>
<reference evidence="2" key="1">
    <citation type="submission" date="2023-05" db="EMBL/GenBank/DDBJ databases">
        <authorList>
            <person name="Stuckert A."/>
        </authorList>
    </citation>
    <scope>NUCLEOTIDE SEQUENCE</scope>
</reference>
<feature type="region of interest" description="Disordered" evidence="1">
    <location>
        <begin position="1"/>
        <end position="49"/>
    </location>
</feature>
<evidence type="ECO:0000313" key="3">
    <source>
        <dbReference type="Proteomes" id="UP001162483"/>
    </source>
</evidence>
<gene>
    <name evidence="2" type="ORF">SPARVUS_LOCUS16071133</name>
</gene>